<dbReference type="EMBL" id="MHVR01000015">
    <property type="protein sequence ID" value="OHA95871.1"/>
    <property type="molecule type" value="Genomic_DNA"/>
</dbReference>
<accession>A0A1G2TGX3</accession>
<evidence type="ECO:0000313" key="3">
    <source>
        <dbReference type="Proteomes" id="UP000178175"/>
    </source>
</evidence>
<reference evidence="2 3" key="1">
    <citation type="journal article" date="2016" name="Nat. Commun.">
        <title>Thousands of microbial genomes shed light on interconnected biogeochemical processes in an aquifer system.</title>
        <authorList>
            <person name="Anantharaman K."/>
            <person name="Brown C.T."/>
            <person name="Hug L.A."/>
            <person name="Sharon I."/>
            <person name="Castelle C.J."/>
            <person name="Probst A.J."/>
            <person name="Thomas B.C."/>
            <person name="Singh A."/>
            <person name="Wilkins M.J."/>
            <person name="Karaoz U."/>
            <person name="Brodie E.L."/>
            <person name="Williams K.H."/>
            <person name="Hubbard S.S."/>
            <person name="Banfield J.F."/>
        </authorList>
    </citation>
    <scope>NUCLEOTIDE SEQUENCE [LARGE SCALE GENOMIC DNA]</scope>
</reference>
<protein>
    <submittedName>
        <fullName evidence="2">Uncharacterized protein</fullName>
    </submittedName>
</protein>
<keyword evidence="1" id="KW-1133">Transmembrane helix</keyword>
<dbReference type="AlphaFoldDB" id="A0A1G2TGX3"/>
<keyword evidence="1" id="KW-0812">Transmembrane</keyword>
<comment type="caution">
    <text evidence="2">The sequence shown here is derived from an EMBL/GenBank/DDBJ whole genome shotgun (WGS) entry which is preliminary data.</text>
</comment>
<gene>
    <name evidence="2" type="ORF">A3C70_00210</name>
</gene>
<name>A0A1G2TGX3_9BACT</name>
<evidence type="ECO:0000313" key="2">
    <source>
        <dbReference type="EMBL" id="OHA95871.1"/>
    </source>
</evidence>
<evidence type="ECO:0000256" key="1">
    <source>
        <dbReference type="SAM" id="Phobius"/>
    </source>
</evidence>
<organism evidence="2 3">
    <name type="scientific">Candidatus Zambryskibacteria bacterium RIFCSPHIGHO2_02_FULL_43_14</name>
    <dbReference type="NCBI Taxonomy" id="1802748"/>
    <lineage>
        <taxon>Bacteria</taxon>
        <taxon>Candidatus Zambryskiibacteriota</taxon>
    </lineage>
</organism>
<sequence>MKTLAKNKGILATVAIFILVIFLYNLFFKSETDPVPSELSASNIGDNLVKTQKELQAVTLDKTLFSSPGYLLLTDFSISVPSQPTGRSNPFDIIGRN</sequence>
<feature type="transmembrane region" description="Helical" evidence="1">
    <location>
        <begin position="9"/>
        <end position="28"/>
    </location>
</feature>
<keyword evidence="1" id="KW-0472">Membrane</keyword>
<dbReference type="Proteomes" id="UP000178175">
    <property type="component" value="Unassembled WGS sequence"/>
</dbReference>
<proteinExistence type="predicted"/>